<feature type="domain" description="Alcohol dehydrogenase iron-type/glycerol dehydrogenase GldA" evidence="11">
    <location>
        <begin position="16"/>
        <end position="159"/>
    </location>
</feature>
<dbReference type="CDD" id="cd08550">
    <property type="entry name" value="GlyDH-like"/>
    <property type="match status" value="1"/>
</dbReference>
<dbReference type="InterPro" id="IPR016205">
    <property type="entry name" value="Glycerol_DH"/>
</dbReference>
<reference evidence="12 13" key="1">
    <citation type="submission" date="2015-09" db="EMBL/GenBank/DDBJ databases">
        <authorList>
            <consortium name="Pathogen Informatics"/>
        </authorList>
    </citation>
    <scope>NUCLEOTIDE SEQUENCE [LARGE SCALE GENOMIC DNA]</scope>
    <source>
        <strain evidence="12 13">2789STDY5834889</strain>
    </source>
</reference>
<dbReference type="OrthoDB" id="5198708at2"/>
<feature type="binding site" evidence="10">
    <location>
        <position position="131"/>
    </location>
    <ligand>
        <name>NAD(+)</name>
        <dbReference type="ChEBI" id="CHEBI:57540"/>
    </ligand>
</feature>
<comment type="pathway">
    <text evidence="5">Polyol metabolism; glycerol fermentation; glycerone phosphate from glycerol (oxidative route): step 1/2.</text>
</comment>
<proteinExistence type="inferred from homology"/>
<evidence type="ECO:0000256" key="6">
    <source>
        <dbReference type="ARBA" id="ARBA00039147"/>
    </source>
</evidence>
<protein>
    <recommendedName>
        <fullName evidence="7">Glycerol dehydrogenase</fullName>
        <ecNumber evidence="6">1.1.1.6</ecNumber>
    </recommendedName>
</protein>
<dbReference type="Pfam" id="PF00465">
    <property type="entry name" value="Fe-ADH"/>
    <property type="match status" value="1"/>
</dbReference>
<dbReference type="EC" id="1.1.1.6" evidence="6"/>
<dbReference type="PROSITE" id="PS00913">
    <property type="entry name" value="ADH_IRON_1"/>
    <property type="match status" value="1"/>
</dbReference>
<dbReference type="PANTHER" id="PTHR43616:SF5">
    <property type="entry name" value="GLYCEROL DEHYDROGENASE 1"/>
    <property type="match status" value="1"/>
</dbReference>
<gene>
    <name evidence="12" type="primary">gldA</name>
    <name evidence="12" type="ORF">ERS852502_02405</name>
</gene>
<keyword evidence="2 9" id="KW-0479">Metal-binding</keyword>
<dbReference type="RefSeq" id="WP_055148598.1">
    <property type="nucleotide sequence ID" value="NZ_CZBS01000014.1"/>
</dbReference>
<keyword evidence="9" id="KW-0862">Zinc</keyword>
<dbReference type="AlphaFoldDB" id="A0A174YIY0"/>
<evidence type="ECO:0000256" key="4">
    <source>
        <dbReference type="ARBA" id="ARBA00023027"/>
    </source>
</evidence>
<evidence type="ECO:0000256" key="2">
    <source>
        <dbReference type="ARBA" id="ARBA00022723"/>
    </source>
</evidence>
<dbReference type="PANTHER" id="PTHR43616">
    <property type="entry name" value="GLYCEROL DEHYDROGENASE"/>
    <property type="match status" value="1"/>
</dbReference>
<dbReference type="Gene3D" id="3.40.50.1970">
    <property type="match status" value="1"/>
</dbReference>
<sequence>MEKVTLDPAIKFGAGRYRQEKNLLEECGKEISRFGKRAFIIAGNRAWDAVKERMIPGFEKAGLEYELHLYGGKCSYEAAREYAEKCKAENCDEVVGIGGGLVMDFAKAVGEYADTGVVNIPTSIATCAAFTTMSVMYTSEGAKKDCWRFEHEVDAVLVDLQVIAECPIRYAAAGILDAMAKKIEIQNGKPKMYLSENKIDLFSAYKMAEYTYEVLVEYGAQAIEDIRHKRLTKAVEDITFINIAVTGVIANITKSFSQSALGHMMYDGVRTYFTKEAEHALHGEIVAVALFTQLYYNKLSEDKEALRLFMKGMDMPLTLQELGIEPTQKNLDILEAYLIDSPYVEQSEESFKLLHEAMKQMC</sequence>
<feature type="binding site" evidence="9">
    <location>
        <position position="282"/>
    </location>
    <ligand>
        <name>glycerol</name>
        <dbReference type="ChEBI" id="CHEBI:17754"/>
    </ligand>
</feature>
<feature type="binding site" evidence="9">
    <location>
        <position position="263"/>
    </location>
    <ligand>
        <name>glycerol</name>
        <dbReference type="ChEBI" id="CHEBI:17754"/>
    </ligand>
</feature>
<evidence type="ECO:0000256" key="3">
    <source>
        <dbReference type="ARBA" id="ARBA00023002"/>
    </source>
</evidence>
<dbReference type="InterPro" id="IPR018211">
    <property type="entry name" value="ADH_Fe_CS"/>
</dbReference>
<name>A0A174YIY0_9FIRM</name>
<evidence type="ECO:0000259" key="11">
    <source>
        <dbReference type="Pfam" id="PF00465"/>
    </source>
</evidence>
<evidence type="ECO:0000313" key="12">
    <source>
        <dbReference type="EMBL" id="CUQ91357.1"/>
    </source>
</evidence>
<accession>A0A174YIY0</accession>
<feature type="binding site" evidence="10">
    <location>
        <begin position="100"/>
        <end position="104"/>
    </location>
    <ligand>
        <name>NAD(+)</name>
        <dbReference type="ChEBI" id="CHEBI:57540"/>
    </ligand>
</feature>
<evidence type="ECO:0000256" key="7">
    <source>
        <dbReference type="ARBA" id="ARBA00040132"/>
    </source>
</evidence>
<dbReference type="EMBL" id="CZBX01000011">
    <property type="protein sequence ID" value="CUQ91357.1"/>
    <property type="molecule type" value="Genomic_DNA"/>
</dbReference>
<keyword evidence="3 12" id="KW-0560">Oxidoreductase</keyword>
<dbReference type="InterPro" id="IPR001670">
    <property type="entry name" value="ADH_Fe/GldA"/>
</dbReference>
<evidence type="ECO:0000313" key="13">
    <source>
        <dbReference type="Proteomes" id="UP000078383"/>
    </source>
</evidence>
<dbReference type="Proteomes" id="UP000078383">
    <property type="component" value="Unassembled WGS sequence"/>
</dbReference>
<dbReference type="GO" id="GO:0008888">
    <property type="term" value="F:glycerol dehydrogenase (NAD+) activity"/>
    <property type="evidence" value="ECO:0007669"/>
    <property type="project" value="UniProtKB-EC"/>
</dbReference>
<evidence type="ECO:0000256" key="5">
    <source>
        <dbReference type="ARBA" id="ARBA00037918"/>
    </source>
</evidence>
<evidence type="ECO:0000256" key="8">
    <source>
        <dbReference type="ARBA" id="ARBA00049006"/>
    </source>
</evidence>
<keyword evidence="4 10" id="KW-0520">NAD</keyword>
<feature type="binding site" evidence="9">
    <location>
        <position position="177"/>
    </location>
    <ligand>
        <name>glycerol</name>
        <dbReference type="ChEBI" id="CHEBI:17754"/>
    </ligand>
</feature>
<dbReference type="GO" id="GO:0046872">
    <property type="term" value="F:metal ion binding"/>
    <property type="evidence" value="ECO:0007669"/>
    <property type="project" value="UniProtKB-KW"/>
</dbReference>
<comment type="catalytic activity">
    <reaction evidence="8">
        <text>glycerol + NAD(+) = dihydroxyacetone + NADH + H(+)</text>
        <dbReference type="Rhea" id="RHEA:13769"/>
        <dbReference type="ChEBI" id="CHEBI:15378"/>
        <dbReference type="ChEBI" id="CHEBI:16016"/>
        <dbReference type="ChEBI" id="CHEBI:17754"/>
        <dbReference type="ChEBI" id="CHEBI:57540"/>
        <dbReference type="ChEBI" id="CHEBI:57945"/>
        <dbReference type="EC" id="1.1.1.6"/>
    </reaction>
</comment>
<evidence type="ECO:0000256" key="10">
    <source>
        <dbReference type="PIRSR" id="PIRSR000112-3"/>
    </source>
</evidence>
<dbReference type="Gene3D" id="1.20.1090.10">
    <property type="entry name" value="Dehydroquinate synthase-like - alpha domain"/>
    <property type="match status" value="1"/>
</dbReference>
<comment type="similarity">
    <text evidence="1">Belongs to the iron-containing alcohol dehydrogenase family.</text>
</comment>
<dbReference type="SUPFAM" id="SSF56796">
    <property type="entry name" value="Dehydroquinate synthase-like"/>
    <property type="match status" value="1"/>
</dbReference>
<comment type="cofactor">
    <cofactor evidence="9">
        <name>Zn(2+)</name>
        <dbReference type="ChEBI" id="CHEBI:29105"/>
    </cofactor>
    <text evidence="9">Binds 1 zinc ion per subunit.</text>
</comment>
<evidence type="ECO:0000256" key="9">
    <source>
        <dbReference type="PIRSR" id="PIRSR000112-1"/>
    </source>
</evidence>
<organism evidence="12 13">
    <name type="scientific">[Ruminococcus] torques</name>
    <dbReference type="NCBI Taxonomy" id="33039"/>
    <lineage>
        <taxon>Bacteria</taxon>
        <taxon>Bacillati</taxon>
        <taxon>Bacillota</taxon>
        <taxon>Clostridia</taxon>
        <taxon>Lachnospirales</taxon>
        <taxon>Lachnospiraceae</taxon>
        <taxon>Mediterraneibacter</taxon>
    </lineage>
</organism>
<evidence type="ECO:0000256" key="1">
    <source>
        <dbReference type="ARBA" id="ARBA00007358"/>
    </source>
</evidence>
<feature type="binding site" evidence="10">
    <location>
        <position position="137"/>
    </location>
    <ligand>
        <name>NAD(+)</name>
        <dbReference type="ChEBI" id="CHEBI:57540"/>
    </ligand>
</feature>
<dbReference type="PIRSF" id="PIRSF000112">
    <property type="entry name" value="Glycerol_dehydrogenase"/>
    <property type="match status" value="1"/>
</dbReference>